<dbReference type="PANTHER" id="PTHR48094">
    <property type="entry name" value="PROTEIN/NUCLEIC ACID DEGLYCASE DJ-1-RELATED"/>
    <property type="match status" value="1"/>
</dbReference>
<protein>
    <submittedName>
        <fullName evidence="2">Type 1 glutamine amidotransferase domain-containing protein</fullName>
    </submittedName>
</protein>
<reference evidence="2" key="1">
    <citation type="submission" date="2022-06" db="EMBL/GenBank/DDBJ databases">
        <title>Amycolatopsis iheyaensis sp. nov., a new species of the genus Amycolatopsis isolated from soil in Iheya island, Japan.</title>
        <authorList>
            <person name="Ngamcharungchit C."/>
            <person name="Kanto H."/>
            <person name="Take A."/>
            <person name="Intra B."/>
            <person name="Matsumoto A."/>
            <person name="Panbangred W."/>
            <person name="Inahashi Y."/>
        </authorList>
    </citation>
    <scope>NUCLEOTIDE SEQUENCE</scope>
    <source>
        <strain evidence="2">OK19-0408</strain>
    </source>
</reference>
<accession>A0A9X2N6D0</accession>
<dbReference type="GO" id="GO:0005737">
    <property type="term" value="C:cytoplasm"/>
    <property type="evidence" value="ECO:0007669"/>
    <property type="project" value="TreeGrafter"/>
</dbReference>
<feature type="domain" description="DJ-1/PfpI" evidence="1">
    <location>
        <begin position="29"/>
        <end position="151"/>
    </location>
</feature>
<dbReference type="InterPro" id="IPR002818">
    <property type="entry name" value="DJ-1/PfpI"/>
</dbReference>
<dbReference type="AlphaFoldDB" id="A0A9X2N6D0"/>
<dbReference type="InterPro" id="IPR029062">
    <property type="entry name" value="Class_I_gatase-like"/>
</dbReference>
<dbReference type="Gene3D" id="3.40.50.880">
    <property type="match status" value="1"/>
</dbReference>
<evidence type="ECO:0000313" key="2">
    <source>
        <dbReference type="EMBL" id="MCR6482804.1"/>
    </source>
</evidence>
<dbReference type="PANTHER" id="PTHR48094:SF22">
    <property type="entry name" value="DJ-1_PFPI DOMAIN-CONTAINING PROTEIN"/>
    <property type="match status" value="1"/>
</dbReference>
<dbReference type="SUPFAM" id="SSF52317">
    <property type="entry name" value="Class I glutamine amidotransferase-like"/>
    <property type="match status" value="1"/>
</dbReference>
<proteinExistence type="predicted"/>
<keyword evidence="2" id="KW-0315">Glutamine amidotransferase</keyword>
<gene>
    <name evidence="2" type="ORF">M8542_08240</name>
</gene>
<name>A0A9X2N6D0_9PSEU</name>
<evidence type="ECO:0000313" key="3">
    <source>
        <dbReference type="Proteomes" id="UP001144096"/>
    </source>
</evidence>
<dbReference type="Proteomes" id="UP001144096">
    <property type="component" value="Unassembled WGS sequence"/>
</dbReference>
<comment type="caution">
    <text evidence="2">The sequence shown here is derived from an EMBL/GenBank/DDBJ whole genome shotgun (WGS) entry which is preliminary data.</text>
</comment>
<keyword evidence="3" id="KW-1185">Reference proteome</keyword>
<dbReference type="GO" id="GO:0019172">
    <property type="term" value="F:glyoxalase III activity"/>
    <property type="evidence" value="ECO:0007669"/>
    <property type="project" value="TreeGrafter"/>
</dbReference>
<dbReference type="Pfam" id="PF01965">
    <property type="entry name" value="DJ-1_PfpI"/>
    <property type="match status" value="1"/>
</dbReference>
<dbReference type="InterPro" id="IPR050325">
    <property type="entry name" value="Prot/Nucl_acid_deglycase"/>
</dbReference>
<sequence>MTKIAILLASAGELKLADGTGRPCGFWAEEVVGPWQLFTEHGADVVTVSPDGRPAPVEAASLVPESASLSPQACEELAEFLAAHALELKEPEPADRLDLTSVAGIYVPGGYAPLAQLHEHPAVATLIGRARRAGIPLATVCHGTAALLSTRAEGHSWPFAGFAVTGFSDAEEATVGMAGKLTWTLEQALEKAGAGYRSAPPWSEHVLEAPGLITGQNPASSMGVARALLGKLG</sequence>
<dbReference type="CDD" id="cd03141">
    <property type="entry name" value="GATase1_Hsp31_like"/>
    <property type="match status" value="1"/>
</dbReference>
<organism evidence="2 3">
    <name type="scientific">Amycolatopsis iheyensis</name>
    <dbReference type="NCBI Taxonomy" id="2945988"/>
    <lineage>
        <taxon>Bacteria</taxon>
        <taxon>Bacillati</taxon>
        <taxon>Actinomycetota</taxon>
        <taxon>Actinomycetes</taxon>
        <taxon>Pseudonocardiales</taxon>
        <taxon>Pseudonocardiaceae</taxon>
        <taxon>Amycolatopsis</taxon>
    </lineage>
</organism>
<dbReference type="RefSeq" id="WP_257919427.1">
    <property type="nucleotide sequence ID" value="NZ_JAMXQV010000003.1"/>
</dbReference>
<dbReference type="EMBL" id="JAMXQV010000003">
    <property type="protein sequence ID" value="MCR6482804.1"/>
    <property type="molecule type" value="Genomic_DNA"/>
</dbReference>
<dbReference type="GO" id="GO:0019243">
    <property type="term" value="P:methylglyoxal catabolic process to D-lactate via S-lactoyl-glutathione"/>
    <property type="evidence" value="ECO:0007669"/>
    <property type="project" value="TreeGrafter"/>
</dbReference>
<evidence type="ECO:0000259" key="1">
    <source>
        <dbReference type="Pfam" id="PF01965"/>
    </source>
</evidence>